<dbReference type="HOGENOM" id="CLU_215288_1_0_9"/>
<reference evidence="1 2" key="1">
    <citation type="submission" date="2007-08" db="EMBL/GenBank/DDBJ databases">
        <title>Draft genome sequence of Clostridium leptum (DSM 753).</title>
        <authorList>
            <person name="Sudarsanam P."/>
            <person name="Ley R."/>
            <person name="Guruge J."/>
            <person name="Turnbaugh P.J."/>
            <person name="Mahowald M."/>
            <person name="Liep D."/>
            <person name="Gordon J."/>
        </authorList>
    </citation>
    <scope>NUCLEOTIDE SEQUENCE [LARGE SCALE GENOMIC DNA]</scope>
    <source>
        <strain evidence="1 2">DSM 753</strain>
    </source>
</reference>
<protein>
    <submittedName>
        <fullName evidence="1">Uncharacterized protein</fullName>
    </submittedName>
</protein>
<dbReference type="EMBL" id="ABCB02000008">
    <property type="protein sequence ID" value="EDO63031.1"/>
    <property type="molecule type" value="Genomic_DNA"/>
</dbReference>
<evidence type="ECO:0000313" key="2">
    <source>
        <dbReference type="Proteomes" id="UP000003490"/>
    </source>
</evidence>
<evidence type="ECO:0000313" key="1">
    <source>
        <dbReference type="EMBL" id="EDO63031.1"/>
    </source>
</evidence>
<name>A7VNP9_9FIRM</name>
<organism evidence="1 2">
    <name type="scientific">[Clostridium] leptum DSM 753</name>
    <dbReference type="NCBI Taxonomy" id="428125"/>
    <lineage>
        <taxon>Bacteria</taxon>
        <taxon>Bacillati</taxon>
        <taxon>Bacillota</taxon>
        <taxon>Clostridia</taxon>
        <taxon>Eubacteriales</taxon>
        <taxon>Oscillospiraceae</taxon>
        <taxon>Oscillospiraceae incertae sedis</taxon>
    </lineage>
</organism>
<proteinExistence type="predicted"/>
<sequence>MIVDKIKCPYCGYVMPLKVDPDAKCKGVWIKCKGRNCKKEFEIKIGKVK</sequence>
<gene>
    <name evidence="1" type="ORF">CLOLEP_00175</name>
</gene>
<reference evidence="1 2" key="2">
    <citation type="submission" date="2007-08" db="EMBL/GenBank/DDBJ databases">
        <authorList>
            <person name="Fulton L."/>
            <person name="Clifton S."/>
            <person name="Fulton B."/>
            <person name="Xu J."/>
            <person name="Minx P."/>
            <person name="Pepin K.H."/>
            <person name="Johnson M."/>
            <person name="Thiruvilangam P."/>
            <person name="Bhonagiri V."/>
            <person name="Nash W.E."/>
            <person name="Wang C."/>
            <person name="Mardis E.R."/>
            <person name="Wilson R.K."/>
        </authorList>
    </citation>
    <scope>NUCLEOTIDE SEQUENCE [LARGE SCALE GENOMIC DNA]</scope>
    <source>
        <strain evidence="1 2">DSM 753</strain>
    </source>
</reference>
<dbReference type="AlphaFoldDB" id="A7VNP9"/>
<dbReference type="Proteomes" id="UP000003490">
    <property type="component" value="Unassembled WGS sequence"/>
</dbReference>
<comment type="caution">
    <text evidence="1">The sequence shown here is derived from an EMBL/GenBank/DDBJ whole genome shotgun (WGS) entry which is preliminary data.</text>
</comment>
<accession>A7VNP9</accession>